<dbReference type="Proteomes" id="UP001152531">
    <property type="component" value="Unassembled WGS sequence"/>
</dbReference>
<gene>
    <name evidence="1" type="ORF">CLIB1444_04S03070</name>
</gene>
<organism evidence="1 2">
    <name type="scientific">[Candida] jaroonii</name>
    <dbReference type="NCBI Taxonomy" id="467808"/>
    <lineage>
        <taxon>Eukaryota</taxon>
        <taxon>Fungi</taxon>
        <taxon>Dikarya</taxon>
        <taxon>Ascomycota</taxon>
        <taxon>Saccharomycotina</taxon>
        <taxon>Pichiomycetes</taxon>
        <taxon>Debaryomycetaceae</taxon>
        <taxon>Yamadazyma</taxon>
    </lineage>
</organism>
<comment type="caution">
    <text evidence="1">The sequence shown here is derived from an EMBL/GenBank/DDBJ whole genome shotgun (WGS) entry which is preliminary data.</text>
</comment>
<evidence type="ECO:0000313" key="1">
    <source>
        <dbReference type="EMBL" id="CAH6720570.1"/>
    </source>
</evidence>
<sequence length="427" mass="49241">MSLTKLSKSIIKLSGQDTTSFLNGLVTTRFLPNIIKKNQHTISDVDIRHAHLNEILDLKKDWGIMHEDLYDPENHIMIRRDGVSSMFLNAKGRVLTDCFIYPYVTPKQDPQFMIEVENSITSKLMFMLNMYKLGAKVSFEETSLKSYYLYHDSVEFDEYLEDLQAKYCFTFNPKDANKQSAQMIEDEVLVNKKEAGKLVGLAIDNRIPNFGIKLVTDGEIDESFLSDSFKAQFPIKMVEETEYRQRRFLNGLFEASDAPKNFQLLPFDMNIDYINGMSADKGCYVGQELTSRTYNGGVLRKRIFPFQFFELTDEKLAQVDELDHLKLEINDCATEDLSSTGLENLEVTPLIEKEVSEEAVASPFGKMKKRKSNIGKILSVQDNLGFILLRLESVKETYFKVEVPCLNTKYIGIKIMRPNWWPEDDRF</sequence>
<proteinExistence type="predicted"/>
<protein>
    <submittedName>
        <fullName evidence="1">Transferase Caf17p, mitochondrial</fullName>
    </submittedName>
</protein>
<evidence type="ECO:0000313" key="2">
    <source>
        <dbReference type="Proteomes" id="UP001152531"/>
    </source>
</evidence>
<dbReference type="EMBL" id="CALSDN010000004">
    <property type="protein sequence ID" value="CAH6720570.1"/>
    <property type="molecule type" value="Genomic_DNA"/>
</dbReference>
<reference evidence="1" key="1">
    <citation type="submission" date="2022-06" db="EMBL/GenBank/DDBJ databases">
        <authorList>
            <person name="Legras J.-L."/>
            <person name="Devillers H."/>
            <person name="Grondin C."/>
        </authorList>
    </citation>
    <scope>NUCLEOTIDE SEQUENCE</scope>
    <source>
        <strain evidence="1">CLIB 1444</strain>
    </source>
</reference>
<keyword evidence="1" id="KW-0808">Transferase</keyword>
<name>A0ACA9Y6G1_9ASCO</name>
<keyword evidence="2" id="KW-1185">Reference proteome</keyword>
<accession>A0ACA9Y6G1</accession>